<protein>
    <submittedName>
        <fullName evidence="2">Uncharacterized protein</fullName>
    </submittedName>
</protein>
<gene>
    <name evidence="2" type="ORF">K489DRAFT_405632</name>
</gene>
<evidence type="ECO:0000313" key="2">
    <source>
        <dbReference type="RefSeq" id="XP_033463897.1"/>
    </source>
</evidence>
<reference evidence="2" key="1">
    <citation type="submission" date="2020-01" db="EMBL/GenBank/DDBJ databases">
        <authorList>
            <consortium name="DOE Joint Genome Institute"/>
            <person name="Haridas S."/>
            <person name="Albert R."/>
            <person name="Binder M."/>
            <person name="Bloem J."/>
            <person name="Labutti K."/>
            <person name="Salamov A."/>
            <person name="Andreopoulos B."/>
            <person name="Baker S.E."/>
            <person name="Barry K."/>
            <person name="Bills G."/>
            <person name="Bluhm B.H."/>
            <person name="Cannon C."/>
            <person name="Castanera R."/>
            <person name="Culley D.E."/>
            <person name="Daum C."/>
            <person name="Ezra D."/>
            <person name="Gonzalez J.B."/>
            <person name="Henrissat B."/>
            <person name="Kuo A."/>
            <person name="Liang C."/>
            <person name="Lipzen A."/>
            <person name="Lutzoni F."/>
            <person name="Magnuson J."/>
            <person name="Mondo S."/>
            <person name="Nolan M."/>
            <person name="Ohm R."/>
            <person name="Pangilinan J."/>
            <person name="Park H.-J."/>
            <person name="Ramirez L."/>
            <person name="Alfaro M."/>
            <person name="Sun H."/>
            <person name="Tritt A."/>
            <person name="Yoshinaga Y."/>
            <person name="Zwiers L.-H."/>
            <person name="Turgeon B.G."/>
            <person name="Goodwin S.B."/>
            <person name="Spatafora J.W."/>
            <person name="Crous P.W."/>
            <person name="Grigoriev I.V."/>
        </authorList>
    </citation>
    <scope>NUCLEOTIDE SEQUENCE</scope>
    <source>
        <strain evidence="2">CBS 342.82</strain>
    </source>
</reference>
<reference evidence="2" key="3">
    <citation type="submission" date="2025-08" db="UniProtKB">
        <authorList>
            <consortium name="RefSeq"/>
        </authorList>
    </citation>
    <scope>IDENTIFICATION</scope>
    <source>
        <strain evidence="2">CBS 342.82</strain>
    </source>
</reference>
<accession>A0A6J3MFU4</accession>
<name>A0A6J3MFU4_9PEZI</name>
<dbReference type="Proteomes" id="UP000504637">
    <property type="component" value="Unplaced"/>
</dbReference>
<reference evidence="2" key="2">
    <citation type="submission" date="2020-04" db="EMBL/GenBank/DDBJ databases">
        <authorList>
            <consortium name="NCBI Genome Project"/>
        </authorList>
    </citation>
    <scope>NUCLEOTIDE SEQUENCE</scope>
    <source>
        <strain evidence="2">CBS 342.82</strain>
    </source>
</reference>
<sequence>MSLADFKRQRTYEIAKLSDEHISQSTHKEAIKEARESRNVITKELRRCKKDLGLARAIPHIHPQQTVRAMRCSVASAKIAHLKIQLRTNRREIESATIAREGEIARQWREMKDLNEQHFEMRSHIGAADSMAFPFASKPRGRIDREEERFWKRVIMSSVPMDDQDPVMHGNAVFARVGKVVGKFIDRLSRG</sequence>
<proteinExistence type="predicted"/>
<dbReference type="GeneID" id="54364966"/>
<organism evidence="2">
    <name type="scientific">Dissoconium aciculare CBS 342.82</name>
    <dbReference type="NCBI Taxonomy" id="1314786"/>
    <lineage>
        <taxon>Eukaryota</taxon>
        <taxon>Fungi</taxon>
        <taxon>Dikarya</taxon>
        <taxon>Ascomycota</taxon>
        <taxon>Pezizomycotina</taxon>
        <taxon>Dothideomycetes</taxon>
        <taxon>Dothideomycetidae</taxon>
        <taxon>Mycosphaerellales</taxon>
        <taxon>Dissoconiaceae</taxon>
        <taxon>Dissoconium</taxon>
    </lineage>
</organism>
<evidence type="ECO:0000313" key="1">
    <source>
        <dbReference type="Proteomes" id="UP000504637"/>
    </source>
</evidence>
<dbReference type="AlphaFoldDB" id="A0A6J3MFU4"/>
<dbReference type="RefSeq" id="XP_033463897.1">
    <property type="nucleotide sequence ID" value="XM_033607166.1"/>
</dbReference>
<keyword evidence="1" id="KW-1185">Reference proteome</keyword>